<organism evidence="1 2">
    <name type="scientific">Balneicella halophila</name>
    <dbReference type="NCBI Taxonomy" id="1537566"/>
    <lineage>
        <taxon>Bacteria</taxon>
        <taxon>Pseudomonadati</taxon>
        <taxon>Bacteroidota</taxon>
        <taxon>Bacteroidia</taxon>
        <taxon>Bacteroidales</taxon>
        <taxon>Balneicellaceae</taxon>
        <taxon>Balneicella</taxon>
    </lineage>
</organism>
<dbReference type="RefSeq" id="WP_116496406.1">
    <property type="nucleotide sequence ID" value="NZ_QENZ01000004.1"/>
</dbReference>
<comment type="caution">
    <text evidence="1">The sequence shown here is derived from an EMBL/GenBank/DDBJ whole genome shotgun (WGS) entry which is preliminary data.</text>
</comment>
<dbReference type="Proteomes" id="UP000251835">
    <property type="component" value="Unassembled WGS sequence"/>
</dbReference>
<sequence length="200" mass="22866">MKIQKITEFKTSEWAGGSTTELFIYPPNSDYLDRNFLFRLSSATVETDKSVFSDLSGYKRYIAPLEGRLNISHDEKNFKSLAINELYTFDGAIKTVSTGKCRDFNFMLKDGHKGFANYTNLIPLEDLVLECEEKEIVWLFSYKNKPTIQVSVKDKIVDTLNLTQMSLLVFSPDKENRSSNLIQISPNQSVSLFYGKVIID</sequence>
<dbReference type="OrthoDB" id="9786443at2"/>
<gene>
    <name evidence="1" type="ORF">C7377_1173</name>
</gene>
<dbReference type="InterPro" id="IPR011051">
    <property type="entry name" value="RmlC_Cupin_sf"/>
</dbReference>
<name>A0A7L4UP93_BALHA</name>
<dbReference type="SUPFAM" id="SSF51182">
    <property type="entry name" value="RmlC-like cupins"/>
    <property type="match status" value="1"/>
</dbReference>
<evidence type="ECO:0000313" key="2">
    <source>
        <dbReference type="Proteomes" id="UP000251835"/>
    </source>
</evidence>
<accession>A0A7L4UP93</accession>
<keyword evidence="2" id="KW-1185">Reference proteome</keyword>
<reference evidence="1 2" key="1">
    <citation type="submission" date="2018-05" db="EMBL/GenBank/DDBJ databases">
        <title>Genomic Encyclopedia of Type Strains, Phase IV (KMG-IV): sequencing the most valuable type-strain genomes for metagenomic binning, comparative biology and taxonomic classification.</title>
        <authorList>
            <person name="Goeker M."/>
        </authorList>
    </citation>
    <scope>NUCLEOTIDE SEQUENCE [LARGE SCALE GENOMIC DNA]</scope>
    <source>
        <strain evidence="1 2">DSM 28579</strain>
    </source>
</reference>
<dbReference type="EMBL" id="QENZ01000004">
    <property type="protein sequence ID" value="PVX50854.1"/>
    <property type="molecule type" value="Genomic_DNA"/>
</dbReference>
<dbReference type="Pfam" id="PF05962">
    <property type="entry name" value="HutD"/>
    <property type="match status" value="1"/>
</dbReference>
<dbReference type="PANTHER" id="PTHR37943:SF1">
    <property type="entry name" value="PROTEIN VES"/>
    <property type="match status" value="1"/>
</dbReference>
<protein>
    <submittedName>
        <fullName evidence="1">HutD protein</fullName>
    </submittedName>
</protein>
<dbReference type="Gene3D" id="2.60.120.10">
    <property type="entry name" value="Jelly Rolls"/>
    <property type="match status" value="1"/>
</dbReference>
<proteinExistence type="predicted"/>
<dbReference type="AlphaFoldDB" id="A0A7L4UP93"/>
<dbReference type="PANTHER" id="PTHR37943">
    <property type="entry name" value="PROTEIN VES"/>
    <property type="match status" value="1"/>
</dbReference>
<dbReference type="InterPro" id="IPR014710">
    <property type="entry name" value="RmlC-like_jellyroll"/>
</dbReference>
<dbReference type="InterPro" id="IPR010282">
    <property type="entry name" value="Uncharacterised_HutD/Ves"/>
</dbReference>
<evidence type="ECO:0000313" key="1">
    <source>
        <dbReference type="EMBL" id="PVX50854.1"/>
    </source>
</evidence>